<dbReference type="InterPro" id="IPR050232">
    <property type="entry name" value="FBL13/AtMIF1-like"/>
</dbReference>
<evidence type="ECO:0000313" key="3">
    <source>
        <dbReference type="Proteomes" id="UP000694864"/>
    </source>
</evidence>
<dbReference type="PANTHER" id="PTHR31900">
    <property type="entry name" value="F-BOX/RNI SUPERFAMILY PROTEIN-RELATED"/>
    <property type="match status" value="1"/>
</dbReference>
<dbReference type="Proteomes" id="UP000694864">
    <property type="component" value="Chromosome 11"/>
</dbReference>
<keyword evidence="3" id="KW-1185">Reference proteome</keyword>
<evidence type="ECO:0000259" key="2">
    <source>
        <dbReference type="Pfam" id="PF24758"/>
    </source>
</evidence>
<dbReference type="RefSeq" id="XP_019087654.1">
    <property type="nucleotide sequence ID" value="XM_019232109.1"/>
</dbReference>
<reference evidence="4" key="2">
    <citation type="submission" date="2025-08" db="UniProtKB">
        <authorList>
            <consortium name="RefSeq"/>
        </authorList>
    </citation>
    <scope>IDENTIFICATION</scope>
    <source>
        <tissue evidence="4">Leaf</tissue>
    </source>
</reference>
<dbReference type="InterPro" id="IPR036047">
    <property type="entry name" value="F-box-like_dom_sf"/>
</dbReference>
<name>A0ABM1QLL6_CAMSA</name>
<dbReference type="InterPro" id="IPR053781">
    <property type="entry name" value="F-box_AtFBL13-like"/>
</dbReference>
<dbReference type="CDD" id="cd22160">
    <property type="entry name" value="F-box_AtFBL13-like"/>
    <property type="match status" value="1"/>
</dbReference>
<dbReference type="Pfam" id="PF00646">
    <property type="entry name" value="F-box"/>
    <property type="match status" value="1"/>
</dbReference>
<feature type="domain" description="F-box/LRR-repeat protein 15/At3g58940/PEG3-like LRR" evidence="2">
    <location>
        <begin position="99"/>
        <end position="262"/>
    </location>
</feature>
<dbReference type="PANTHER" id="PTHR31900:SF28">
    <property type="entry name" value="FBD DOMAIN-CONTAINING PROTEIN"/>
    <property type="match status" value="1"/>
</dbReference>
<feature type="domain" description="F-box" evidence="1">
    <location>
        <begin position="4"/>
        <end position="43"/>
    </location>
</feature>
<evidence type="ECO:0000313" key="4">
    <source>
        <dbReference type="RefSeq" id="XP_019087654.1"/>
    </source>
</evidence>
<dbReference type="InterPro" id="IPR055411">
    <property type="entry name" value="LRR_FXL15/At3g58940/PEG3-like"/>
</dbReference>
<gene>
    <name evidence="4" type="primary">LOC109127441</name>
</gene>
<accession>A0ABM1QLL6</accession>
<organism evidence="3 4">
    <name type="scientific">Camelina sativa</name>
    <name type="common">False flax</name>
    <name type="synonym">Myagrum sativum</name>
    <dbReference type="NCBI Taxonomy" id="90675"/>
    <lineage>
        <taxon>Eukaryota</taxon>
        <taxon>Viridiplantae</taxon>
        <taxon>Streptophyta</taxon>
        <taxon>Embryophyta</taxon>
        <taxon>Tracheophyta</taxon>
        <taxon>Spermatophyta</taxon>
        <taxon>Magnoliopsida</taxon>
        <taxon>eudicotyledons</taxon>
        <taxon>Gunneridae</taxon>
        <taxon>Pentapetalae</taxon>
        <taxon>rosids</taxon>
        <taxon>malvids</taxon>
        <taxon>Brassicales</taxon>
        <taxon>Brassicaceae</taxon>
        <taxon>Camelineae</taxon>
        <taxon>Camelina</taxon>
    </lineage>
</organism>
<dbReference type="Gene3D" id="3.80.10.10">
    <property type="entry name" value="Ribonuclease Inhibitor"/>
    <property type="match status" value="1"/>
</dbReference>
<reference evidence="3" key="1">
    <citation type="journal article" date="2014" name="Nat. Commun.">
        <title>The emerging biofuel crop Camelina sativa retains a highly undifferentiated hexaploid genome structure.</title>
        <authorList>
            <person name="Kagale S."/>
            <person name="Koh C."/>
            <person name="Nixon J."/>
            <person name="Bollina V."/>
            <person name="Clarke W.E."/>
            <person name="Tuteja R."/>
            <person name="Spillane C."/>
            <person name="Robinson S.J."/>
            <person name="Links M.G."/>
            <person name="Clarke C."/>
            <person name="Higgins E.E."/>
            <person name="Huebert T."/>
            <person name="Sharpe A.G."/>
            <person name="Parkin I.A."/>
        </authorList>
    </citation>
    <scope>NUCLEOTIDE SEQUENCE [LARGE SCALE GENOMIC DNA]</scope>
    <source>
        <strain evidence="3">cv. DH55</strain>
    </source>
</reference>
<dbReference type="Pfam" id="PF24758">
    <property type="entry name" value="LRR_At5g56370"/>
    <property type="match status" value="1"/>
</dbReference>
<proteinExistence type="predicted"/>
<protein>
    <submittedName>
        <fullName evidence="4">FBD-associated F-box protein At5g56700</fullName>
    </submittedName>
</protein>
<evidence type="ECO:0000259" key="1">
    <source>
        <dbReference type="Pfam" id="PF00646"/>
    </source>
</evidence>
<dbReference type="GeneID" id="109127441"/>
<dbReference type="InterPro" id="IPR032675">
    <property type="entry name" value="LRR_dom_sf"/>
</dbReference>
<dbReference type="InterPro" id="IPR001810">
    <property type="entry name" value="F-box_dom"/>
</dbReference>
<dbReference type="SUPFAM" id="SSF81383">
    <property type="entry name" value="F-box domain"/>
    <property type="match status" value="1"/>
</dbReference>
<sequence length="375" mass="43044">MANISNWSDELLIKILSYLPTKVAVSTSVLSKRWKFLWKWSPKLEFDDYPNTIGDFNLSKSSYLCQYFIYKILPFYGAPIIESLRVRVRLRTLQSKDFESWVGLAISRCARELSISYLPFYKEHEVLFPSSLFTCKSLVTLKLEGFKILVDAPRTVCLPSLKTLDLRHVRFLNQDCLRLLLQSCPVLEDLFIHRVGCDTLLGLVVHDPSLKRLSVHIDSTCSIGASIIVTPSLKYFNFEDSKVEDFYCKGFSYSIDHMPELEEANIVVLRNPQDLLESVTSSKRLSLRVAFNSTEKTVYREGIVFSQLEKLELFICNDDWSKLLVQLLKDSPNLQILSLIVDDVSFFVDLFYDGGGGDWIGMRVIDGKNEGLRLR</sequence>
<dbReference type="SUPFAM" id="SSF52047">
    <property type="entry name" value="RNI-like"/>
    <property type="match status" value="1"/>
</dbReference>